<evidence type="ECO:0000313" key="3">
    <source>
        <dbReference type="Proteomes" id="UP000016160"/>
    </source>
</evidence>
<feature type="signal peptide" evidence="1">
    <location>
        <begin position="1"/>
        <end position="20"/>
    </location>
</feature>
<dbReference type="PATRIC" id="fig|1347342.6.peg.1761"/>
<dbReference type="InterPro" id="IPR053143">
    <property type="entry name" value="Arylsulfate_ST"/>
</dbReference>
<dbReference type="AlphaFoldDB" id="T2KKQ4"/>
<dbReference type="GO" id="GO:0016740">
    <property type="term" value="F:transferase activity"/>
    <property type="evidence" value="ECO:0007669"/>
    <property type="project" value="UniProtKB-KW"/>
</dbReference>
<keyword evidence="3" id="KW-1185">Reference proteome</keyword>
<dbReference type="HOGENOM" id="CLU_803514_0_0_10"/>
<name>T2KKQ4_FORAG</name>
<keyword evidence="1" id="KW-0732">Signal</keyword>
<dbReference type="PROSITE" id="PS51257">
    <property type="entry name" value="PROKAR_LIPOPROTEIN"/>
    <property type="match status" value="1"/>
</dbReference>
<dbReference type="RefSeq" id="WP_084817501.1">
    <property type="nucleotide sequence ID" value="NZ_HG315671.1"/>
</dbReference>
<dbReference type="Pfam" id="PF14269">
    <property type="entry name" value="Arylsulfotran_2"/>
    <property type="match status" value="1"/>
</dbReference>
<dbReference type="eggNOG" id="COG1520">
    <property type="taxonomic scope" value="Bacteria"/>
</dbReference>
<dbReference type="EMBL" id="HG315671">
    <property type="protein sequence ID" value="CDF79467.1"/>
    <property type="molecule type" value="Genomic_DNA"/>
</dbReference>
<keyword evidence="2" id="KW-0808">Transferase</keyword>
<evidence type="ECO:0000256" key="1">
    <source>
        <dbReference type="SAM" id="SignalP"/>
    </source>
</evidence>
<reference evidence="2 3" key="1">
    <citation type="journal article" date="2013" name="Appl. Environ. Microbiol.">
        <title>The genome of the alga-associated marine flavobacterium Formosa agariphila KMM 3901T reveals a broad potential for degradation of algal polysaccharides.</title>
        <authorList>
            <person name="Mann A.J."/>
            <person name="Hahnke R.L."/>
            <person name="Huang S."/>
            <person name="Werner J."/>
            <person name="Xing P."/>
            <person name="Barbeyron T."/>
            <person name="Huettel B."/>
            <person name="Stueber K."/>
            <person name="Reinhardt R."/>
            <person name="Harder J."/>
            <person name="Gloeckner F.O."/>
            <person name="Amann R.I."/>
            <person name="Teeling H."/>
        </authorList>
    </citation>
    <scope>NUCLEOTIDE SEQUENCE [LARGE SCALE GENOMIC DNA]</scope>
    <source>
        <strain evidence="3">DSM 15362 / KCTC 12365 / LMG 23005 / KMM 3901</strain>
    </source>
</reference>
<dbReference type="OrthoDB" id="264813at2"/>
<organism evidence="2 3">
    <name type="scientific">Formosa agariphila (strain DSM 15362 / KCTC 12365 / LMG 23005 / KMM 3901 / M-2Alg 35-1)</name>
    <dbReference type="NCBI Taxonomy" id="1347342"/>
    <lineage>
        <taxon>Bacteria</taxon>
        <taxon>Pseudomonadati</taxon>
        <taxon>Bacteroidota</taxon>
        <taxon>Flavobacteriia</taxon>
        <taxon>Flavobacteriales</taxon>
        <taxon>Flavobacteriaceae</taxon>
        <taxon>Formosa</taxon>
    </lineage>
</organism>
<dbReference type="PANTHER" id="PTHR35340:SF5">
    <property type="entry name" value="ASST-DOMAIN-CONTAINING PROTEIN"/>
    <property type="match status" value="1"/>
</dbReference>
<evidence type="ECO:0000313" key="2">
    <source>
        <dbReference type="EMBL" id="CDF79467.1"/>
    </source>
</evidence>
<dbReference type="PANTHER" id="PTHR35340">
    <property type="entry name" value="PQQ ENZYME REPEAT PROTEIN-RELATED"/>
    <property type="match status" value="1"/>
</dbReference>
<proteinExistence type="predicted"/>
<dbReference type="STRING" id="1347342.BN863_17550"/>
<dbReference type="InterPro" id="IPR015943">
    <property type="entry name" value="WD40/YVTN_repeat-like_dom_sf"/>
</dbReference>
<dbReference type="Proteomes" id="UP000016160">
    <property type="component" value="Chromosome"/>
</dbReference>
<dbReference type="InterPro" id="IPR039535">
    <property type="entry name" value="ASST-like"/>
</dbReference>
<protein>
    <submittedName>
        <fullName evidence="2">Arylsulfotransferase</fullName>
    </submittedName>
</protein>
<gene>
    <name evidence="2" type="ORF">BN863_17550</name>
</gene>
<dbReference type="Gene3D" id="2.130.10.10">
    <property type="entry name" value="YVTN repeat-like/Quinoprotein amine dehydrogenase"/>
    <property type="match status" value="1"/>
</dbReference>
<accession>T2KKQ4</accession>
<sequence length="345" mass="38355">MKINYLNISLLLVLLFLVSACESDEVGPTETEIDTESSSSITDGYVLFSYIGDSTTHLIDSLGVDVKTWSSEYTSSGGSYLSENNTLLRMAKSPLVNNSSFATGGLVAGRIEELDDDSQVIWSIERTSDEATFHHDFKQIDDTTIIALTWQLREYNNSDYWNEVVVIIDKTDNAVLWEWSAMDDGNIVPNNTNKADYLHFNSVDYKDGNILISSRGQNTLYVVNKDSKSITQTITASGALSGQHDATFLDNGNLLVFNNEAGTNTSAVLEITLTDEVVWSYSNTFYSDHISGAQRLESGHTLICSGVEGRFIEVTEQTMRFGILRHKLQIKSLKFLKCVRTLVIS</sequence>
<feature type="chain" id="PRO_5004602628" evidence="1">
    <location>
        <begin position="21"/>
        <end position="345"/>
    </location>
</feature>
<dbReference type="SUPFAM" id="SSF63829">
    <property type="entry name" value="Calcium-dependent phosphotriesterase"/>
    <property type="match status" value="1"/>
</dbReference>